<dbReference type="EMBL" id="LTDF01000045">
    <property type="protein sequence ID" value="KXT54303.1"/>
    <property type="molecule type" value="Genomic_DNA"/>
</dbReference>
<dbReference type="Pfam" id="PF04230">
    <property type="entry name" value="PS_pyruv_trans"/>
    <property type="match status" value="1"/>
</dbReference>
<sequence>MRIAIITLPLHANYGGILQAYALQTILKRMGHNVEIITLSCFLRIPLWRIPFTYIKRCFLKYLFGEKIRIFYEQWYNRTDPLLVIHMKCFIDERIFIRFVNRYSDIKDGEYDAFIVGSDQVWRPQYFKSSIENAYLAFAKKWKNVKRIAYAASFGTDEWEYTLKQTKYCSKLVELFDGVSVREKTAVGLCEHYFHCKAQHVLDPTMLLTASSYYQLFMNKQLPPCDGQLLTYILDENVDTENIILQLAAHFGYKPFRVNSRYENYNAPLIERVQPSVEQWLKGFYEAEFVVTDSFHATIFAILFRKPFIVIGNRERGLSRLHSLLCMFSLEKHFVFTSEQINFNMDYSIDTQELDIILDKLRSDSIDYLTYHLRK</sequence>
<dbReference type="AlphaFoldDB" id="A0A139LSG3"/>
<evidence type="ECO:0000259" key="1">
    <source>
        <dbReference type="Pfam" id="PF04230"/>
    </source>
</evidence>
<protein>
    <recommendedName>
        <fullName evidence="1">Polysaccharide pyruvyl transferase domain-containing protein</fullName>
    </recommendedName>
</protein>
<accession>A0A139LSG3</accession>
<proteinExistence type="predicted"/>
<feature type="domain" description="Polysaccharide pyruvyl transferase" evidence="1">
    <location>
        <begin position="13"/>
        <end position="313"/>
    </location>
</feature>
<name>A0A139LSG3_9BACE</name>
<organism evidence="2">
    <name type="scientific">Bacteroides intestinalis</name>
    <dbReference type="NCBI Taxonomy" id="329854"/>
    <lineage>
        <taxon>Bacteria</taxon>
        <taxon>Pseudomonadati</taxon>
        <taxon>Bacteroidota</taxon>
        <taxon>Bacteroidia</taxon>
        <taxon>Bacteroidales</taxon>
        <taxon>Bacteroidaceae</taxon>
        <taxon>Bacteroides</taxon>
    </lineage>
</organism>
<evidence type="ECO:0000313" key="3">
    <source>
        <dbReference type="Proteomes" id="UP000070319"/>
    </source>
</evidence>
<dbReference type="RefSeq" id="WP_061434227.1">
    <property type="nucleotide sequence ID" value="NZ_KQ968679.1"/>
</dbReference>
<evidence type="ECO:0000313" key="2">
    <source>
        <dbReference type="EMBL" id="KXT54303.1"/>
    </source>
</evidence>
<gene>
    <name evidence="2" type="ORF">HMPREF2531_00836</name>
</gene>
<reference evidence="2 3" key="1">
    <citation type="submission" date="2016-02" db="EMBL/GenBank/DDBJ databases">
        <authorList>
            <person name="Wen L."/>
            <person name="He K."/>
            <person name="Yang H."/>
        </authorList>
    </citation>
    <scope>NUCLEOTIDE SEQUENCE [LARGE SCALE GENOMIC DNA]</scope>
    <source>
        <strain evidence="2 3">KLE1704</strain>
    </source>
</reference>
<dbReference type="PATRIC" id="fig|329854.7.peg.838"/>
<dbReference type="Proteomes" id="UP000070319">
    <property type="component" value="Unassembled WGS sequence"/>
</dbReference>
<comment type="caution">
    <text evidence="2">The sequence shown here is derived from an EMBL/GenBank/DDBJ whole genome shotgun (WGS) entry which is preliminary data.</text>
</comment>
<dbReference type="InterPro" id="IPR007345">
    <property type="entry name" value="Polysacch_pyruvyl_Trfase"/>
</dbReference>